<proteinExistence type="predicted"/>
<accession>A0A916X9V8</accession>
<evidence type="ECO:0000313" key="3">
    <source>
        <dbReference type="Proteomes" id="UP000651668"/>
    </source>
</evidence>
<gene>
    <name evidence="2" type="ORF">GCM10011387_09460</name>
</gene>
<organism evidence="2 3">
    <name type="scientific">Pedobacter quisquiliarum</name>
    <dbReference type="NCBI Taxonomy" id="1834438"/>
    <lineage>
        <taxon>Bacteria</taxon>
        <taxon>Pseudomonadati</taxon>
        <taxon>Bacteroidota</taxon>
        <taxon>Sphingobacteriia</taxon>
        <taxon>Sphingobacteriales</taxon>
        <taxon>Sphingobacteriaceae</taxon>
        <taxon>Pedobacter</taxon>
    </lineage>
</organism>
<name>A0A916X9V8_9SPHI</name>
<keyword evidence="1" id="KW-0472">Membrane</keyword>
<protein>
    <recommendedName>
        <fullName evidence="4">DUF983 domain-containing protein</fullName>
    </recommendedName>
</protein>
<evidence type="ECO:0008006" key="4">
    <source>
        <dbReference type="Google" id="ProtNLM"/>
    </source>
</evidence>
<reference evidence="2" key="1">
    <citation type="journal article" date="2014" name="Int. J. Syst. Evol. Microbiol.">
        <title>Complete genome sequence of Corynebacterium casei LMG S-19264T (=DSM 44701T), isolated from a smear-ripened cheese.</title>
        <authorList>
            <consortium name="US DOE Joint Genome Institute (JGI-PGF)"/>
            <person name="Walter F."/>
            <person name="Albersmeier A."/>
            <person name="Kalinowski J."/>
            <person name="Ruckert C."/>
        </authorList>
    </citation>
    <scope>NUCLEOTIDE SEQUENCE</scope>
    <source>
        <strain evidence="2">CGMCC 1.15343</strain>
    </source>
</reference>
<sequence>MENNVTNNNIPRISQWSGLVNCKCPRCRAGDVFTGFTYSVKGQKMQEICKACGLKFEREPGYFYVAMFVSYALNCAEMISVCVAAYILGLELSKENIWYYVGLIICTSLVFAPFNYRYSRMVLLYWLSPGLHYEPERIKQFKS</sequence>
<feature type="transmembrane region" description="Helical" evidence="1">
    <location>
        <begin position="97"/>
        <end position="116"/>
    </location>
</feature>
<keyword evidence="1" id="KW-1133">Transmembrane helix</keyword>
<feature type="transmembrane region" description="Helical" evidence="1">
    <location>
        <begin position="63"/>
        <end position="90"/>
    </location>
</feature>
<dbReference type="EMBL" id="BMIL01000003">
    <property type="protein sequence ID" value="GGC57887.1"/>
    <property type="molecule type" value="Genomic_DNA"/>
</dbReference>
<evidence type="ECO:0000256" key="1">
    <source>
        <dbReference type="SAM" id="Phobius"/>
    </source>
</evidence>
<evidence type="ECO:0000313" key="2">
    <source>
        <dbReference type="EMBL" id="GGC57887.1"/>
    </source>
</evidence>
<keyword evidence="3" id="KW-1185">Reference proteome</keyword>
<dbReference type="AlphaFoldDB" id="A0A916X9V8"/>
<dbReference type="RefSeq" id="WP_229663517.1">
    <property type="nucleotide sequence ID" value="NZ_BMIL01000003.1"/>
</dbReference>
<keyword evidence="1" id="KW-0812">Transmembrane</keyword>
<dbReference type="Proteomes" id="UP000651668">
    <property type="component" value="Unassembled WGS sequence"/>
</dbReference>
<reference evidence="2" key="2">
    <citation type="submission" date="2020-09" db="EMBL/GenBank/DDBJ databases">
        <authorList>
            <person name="Sun Q."/>
            <person name="Zhou Y."/>
        </authorList>
    </citation>
    <scope>NUCLEOTIDE SEQUENCE</scope>
    <source>
        <strain evidence="2">CGMCC 1.15343</strain>
    </source>
</reference>
<comment type="caution">
    <text evidence="2">The sequence shown here is derived from an EMBL/GenBank/DDBJ whole genome shotgun (WGS) entry which is preliminary data.</text>
</comment>